<evidence type="ECO:0000256" key="2">
    <source>
        <dbReference type="ARBA" id="ARBA00023235"/>
    </source>
</evidence>
<dbReference type="SUPFAM" id="SSF55331">
    <property type="entry name" value="Tautomerase/MIF"/>
    <property type="match status" value="1"/>
</dbReference>
<evidence type="ECO:0000256" key="4">
    <source>
        <dbReference type="RuleBase" id="RU362032"/>
    </source>
</evidence>
<feature type="domain" description="4-oxalocrotonate tautomerase-like" evidence="5">
    <location>
        <begin position="2"/>
        <end position="59"/>
    </location>
</feature>
<evidence type="ECO:0000256" key="3">
    <source>
        <dbReference type="PIRSR" id="PIRSR618191-1"/>
    </source>
</evidence>
<dbReference type="Proteomes" id="UP000525298">
    <property type="component" value="Unassembled WGS sequence"/>
</dbReference>
<gene>
    <name evidence="6" type="ORF">HNR65_002944</name>
</gene>
<accession>A0A7W0CBA6</accession>
<evidence type="ECO:0000256" key="1">
    <source>
        <dbReference type="ARBA" id="ARBA00006723"/>
    </source>
</evidence>
<evidence type="ECO:0000259" key="5">
    <source>
        <dbReference type="Pfam" id="PF01361"/>
    </source>
</evidence>
<dbReference type="GO" id="GO:0016853">
    <property type="term" value="F:isomerase activity"/>
    <property type="evidence" value="ECO:0007669"/>
    <property type="project" value="UniProtKB-UniRule"/>
</dbReference>
<feature type="active site" description="Proton acceptor; via imino nitrogen" evidence="3">
    <location>
        <position position="2"/>
    </location>
</feature>
<sequence length="62" mass="6796">MPIVKIDMIEGRTDEQKKNMVREVTEAIAKTADAKPETITIIINDLPKINIAKAGKSMAETA</sequence>
<evidence type="ECO:0000313" key="7">
    <source>
        <dbReference type="Proteomes" id="UP000525298"/>
    </source>
</evidence>
<proteinExistence type="inferred from homology"/>
<dbReference type="NCBIfam" id="NF002571">
    <property type="entry name" value="PRK02220.1"/>
    <property type="match status" value="1"/>
</dbReference>
<comment type="similarity">
    <text evidence="1 4">Belongs to the 4-oxalocrotonate tautomerase family.</text>
</comment>
<dbReference type="PANTHER" id="PTHR35530:SF1">
    <property type="entry name" value="2-HYDROXYMUCONATE TAUTOMERASE"/>
    <property type="match status" value="1"/>
</dbReference>
<dbReference type="InterPro" id="IPR018191">
    <property type="entry name" value="4-OT"/>
</dbReference>
<organism evidence="6 7">
    <name type="scientific">Desulfosalsimonas propionicica</name>
    <dbReference type="NCBI Taxonomy" id="332175"/>
    <lineage>
        <taxon>Bacteria</taxon>
        <taxon>Pseudomonadati</taxon>
        <taxon>Thermodesulfobacteriota</taxon>
        <taxon>Desulfobacteria</taxon>
        <taxon>Desulfobacterales</taxon>
        <taxon>Desulfosalsimonadaceae</taxon>
        <taxon>Desulfosalsimonas</taxon>
    </lineage>
</organism>
<comment type="caution">
    <text evidence="6">The sequence shown here is derived from an EMBL/GenBank/DDBJ whole genome shotgun (WGS) entry which is preliminary data.</text>
</comment>
<dbReference type="Gene3D" id="3.30.429.10">
    <property type="entry name" value="Macrophage Migration Inhibitory Factor"/>
    <property type="match status" value="1"/>
</dbReference>
<evidence type="ECO:0000313" key="6">
    <source>
        <dbReference type="EMBL" id="MBA2882592.1"/>
    </source>
</evidence>
<protein>
    <recommendedName>
        <fullName evidence="4">Tautomerase</fullName>
        <ecNumber evidence="4">5.3.2.-</ecNumber>
    </recommendedName>
</protein>
<dbReference type="InterPro" id="IPR014347">
    <property type="entry name" value="Tautomerase/MIF_sf"/>
</dbReference>
<dbReference type="Pfam" id="PF01361">
    <property type="entry name" value="Tautomerase"/>
    <property type="match status" value="1"/>
</dbReference>
<dbReference type="EC" id="5.3.2.-" evidence="4"/>
<dbReference type="RefSeq" id="WP_181552219.1">
    <property type="nucleotide sequence ID" value="NZ_JACDUS010000010.1"/>
</dbReference>
<dbReference type="AlphaFoldDB" id="A0A7W0CBA6"/>
<keyword evidence="7" id="KW-1185">Reference proteome</keyword>
<dbReference type="PANTHER" id="PTHR35530">
    <property type="entry name" value="TAUTOMERASE-RELATED"/>
    <property type="match status" value="1"/>
</dbReference>
<dbReference type="EMBL" id="JACDUS010000010">
    <property type="protein sequence ID" value="MBA2882592.1"/>
    <property type="molecule type" value="Genomic_DNA"/>
</dbReference>
<dbReference type="NCBIfam" id="TIGR00013">
    <property type="entry name" value="taut"/>
    <property type="match status" value="1"/>
</dbReference>
<name>A0A7W0CBA6_9BACT</name>
<dbReference type="InterPro" id="IPR004370">
    <property type="entry name" value="4-OT-like_dom"/>
</dbReference>
<keyword evidence="2 4" id="KW-0413">Isomerase</keyword>
<reference evidence="6 7" key="1">
    <citation type="submission" date="2020-07" db="EMBL/GenBank/DDBJ databases">
        <title>Genomic Encyclopedia of Type Strains, Phase IV (KMG-IV): sequencing the most valuable type-strain genomes for metagenomic binning, comparative biology and taxonomic classification.</title>
        <authorList>
            <person name="Goeker M."/>
        </authorList>
    </citation>
    <scope>NUCLEOTIDE SEQUENCE [LARGE SCALE GENOMIC DNA]</scope>
    <source>
        <strain evidence="6 7">DSM 17721</strain>
    </source>
</reference>